<dbReference type="PANTHER" id="PTHR13610">
    <property type="entry name" value="METHYLTRANSFERASE DOMAIN-CONTAINING PROTEIN"/>
    <property type="match status" value="1"/>
</dbReference>
<dbReference type="AlphaFoldDB" id="A0A261V941"/>
<keyword evidence="1 6" id="KW-0489">Methyltransferase</keyword>
<protein>
    <submittedName>
        <fullName evidence="6">SAM-dependent methyltransferase</fullName>
    </submittedName>
</protein>
<evidence type="ECO:0000256" key="2">
    <source>
        <dbReference type="ARBA" id="ARBA00022679"/>
    </source>
</evidence>
<gene>
    <name evidence="6" type="ORF">CAL24_23000</name>
</gene>
<dbReference type="RefSeq" id="WP_051439414.1">
    <property type="nucleotide sequence ID" value="NZ_NEVT01000009.1"/>
</dbReference>
<keyword evidence="4" id="KW-0732">Signal</keyword>
<evidence type="ECO:0000256" key="3">
    <source>
        <dbReference type="ARBA" id="ARBA00022691"/>
    </source>
</evidence>
<sequence length="289" mass="31330">MPSNPPAAVPYRAARRHTLAALAGSAVLAAAPVLAATPAWAQGERVQLDVPFVPTPEHAVAKMLEMADVGPQDTVIDLGSGDGRIAIAAVRDRNARQATGIDIDPERIAEARANARKAGVEDRVRFVQQDLFKTDISKATVLTMYLLPDVNLKLRPRILSTLAPGTRVVSHAFTMDDWDSDRYESVEGRSLYLWIVPARVAGTWRIEHPRGPITLQVQQHFQKITATARRGDAPLGVTAAALRGDRLRLVLDDGGQPMEFLGKVDGATMVALAEPGSEQGWRASRQSQQ</sequence>
<evidence type="ECO:0000256" key="1">
    <source>
        <dbReference type="ARBA" id="ARBA00022603"/>
    </source>
</evidence>
<dbReference type="InterPro" id="IPR006311">
    <property type="entry name" value="TAT_signal"/>
</dbReference>
<keyword evidence="2 6" id="KW-0808">Transferase</keyword>
<dbReference type="CDD" id="cd02440">
    <property type="entry name" value="AdoMet_MTases"/>
    <property type="match status" value="1"/>
</dbReference>
<feature type="chain" id="PRO_5012108015" evidence="4">
    <location>
        <begin position="36"/>
        <end position="289"/>
    </location>
</feature>
<keyword evidence="3" id="KW-0949">S-adenosyl-L-methionine</keyword>
<evidence type="ECO:0000259" key="5">
    <source>
        <dbReference type="Pfam" id="PF13847"/>
    </source>
</evidence>
<dbReference type="InterPro" id="IPR025714">
    <property type="entry name" value="Methyltranfer_dom"/>
</dbReference>
<dbReference type="Gene3D" id="3.40.50.150">
    <property type="entry name" value="Vaccinia Virus protein VP39"/>
    <property type="match status" value="1"/>
</dbReference>
<reference evidence="7" key="1">
    <citation type="submission" date="2017-05" db="EMBL/GenBank/DDBJ databases">
        <title>Complete and WGS of Bordetella genogroups.</title>
        <authorList>
            <person name="Spilker T."/>
            <person name="Lipuma J."/>
        </authorList>
    </citation>
    <scope>NUCLEOTIDE SEQUENCE [LARGE SCALE GENOMIC DNA]</scope>
    <source>
        <strain evidence="7">AU8256</strain>
    </source>
</reference>
<dbReference type="SUPFAM" id="SSF53335">
    <property type="entry name" value="S-adenosyl-L-methionine-dependent methyltransferases"/>
    <property type="match status" value="1"/>
</dbReference>
<dbReference type="EMBL" id="NEVT01000009">
    <property type="protein sequence ID" value="OZI69683.1"/>
    <property type="molecule type" value="Genomic_DNA"/>
</dbReference>
<accession>A0A261V941</accession>
<feature type="signal peptide" evidence="4">
    <location>
        <begin position="1"/>
        <end position="35"/>
    </location>
</feature>
<dbReference type="InterPro" id="IPR026170">
    <property type="entry name" value="FAM173A/B"/>
</dbReference>
<dbReference type="Pfam" id="PF13847">
    <property type="entry name" value="Methyltransf_31"/>
    <property type="match status" value="1"/>
</dbReference>
<dbReference type="GO" id="GO:0016279">
    <property type="term" value="F:protein-lysine N-methyltransferase activity"/>
    <property type="evidence" value="ECO:0007669"/>
    <property type="project" value="InterPro"/>
</dbReference>
<dbReference type="InterPro" id="IPR029063">
    <property type="entry name" value="SAM-dependent_MTases_sf"/>
</dbReference>
<evidence type="ECO:0000256" key="4">
    <source>
        <dbReference type="SAM" id="SignalP"/>
    </source>
</evidence>
<dbReference type="PROSITE" id="PS51318">
    <property type="entry name" value="TAT"/>
    <property type="match status" value="1"/>
</dbReference>
<name>A0A261V941_9BORD</name>
<keyword evidence="7" id="KW-1185">Reference proteome</keyword>
<dbReference type="GO" id="GO:0032259">
    <property type="term" value="P:methylation"/>
    <property type="evidence" value="ECO:0007669"/>
    <property type="project" value="UniProtKB-KW"/>
</dbReference>
<evidence type="ECO:0000313" key="7">
    <source>
        <dbReference type="Proteomes" id="UP000215633"/>
    </source>
</evidence>
<organism evidence="6 7">
    <name type="scientific">Bordetella genomosp. 2</name>
    <dbReference type="NCBI Taxonomy" id="1983456"/>
    <lineage>
        <taxon>Bacteria</taxon>
        <taxon>Pseudomonadati</taxon>
        <taxon>Pseudomonadota</taxon>
        <taxon>Betaproteobacteria</taxon>
        <taxon>Burkholderiales</taxon>
        <taxon>Alcaligenaceae</taxon>
        <taxon>Bordetella</taxon>
    </lineage>
</organism>
<dbReference type="PANTHER" id="PTHR13610:SF11">
    <property type="entry name" value="METHYLTRANSFERASE DOMAIN-CONTAINING PROTEIN"/>
    <property type="match status" value="1"/>
</dbReference>
<comment type="caution">
    <text evidence="6">The sequence shown here is derived from an EMBL/GenBank/DDBJ whole genome shotgun (WGS) entry which is preliminary data.</text>
</comment>
<evidence type="ECO:0000313" key="6">
    <source>
        <dbReference type="EMBL" id="OZI69683.1"/>
    </source>
</evidence>
<proteinExistence type="predicted"/>
<dbReference type="Proteomes" id="UP000215633">
    <property type="component" value="Unassembled WGS sequence"/>
</dbReference>
<feature type="domain" description="Methyltransferase" evidence="5">
    <location>
        <begin position="73"/>
        <end position="135"/>
    </location>
</feature>